<reference evidence="1 2" key="1">
    <citation type="submission" date="2019-09" db="EMBL/GenBank/DDBJ databases">
        <title>Draft genome sequence of Acinetobacter tandoii W4-4-4 isolated from environmental water sample.</title>
        <authorList>
            <person name="Wee S.K."/>
            <person name="Yan B."/>
            <person name="Mustaffa S.B."/>
            <person name="Yap E.P.H."/>
        </authorList>
    </citation>
    <scope>NUCLEOTIDE SEQUENCE [LARGE SCALE GENOMIC DNA]</scope>
    <source>
        <strain evidence="1 2">W4-4-4</strain>
    </source>
</reference>
<dbReference type="RefSeq" id="WP_151504627.1">
    <property type="nucleotide sequence ID" value="NZ_VXLD01000005.1"/>
</dbReference>
<dbReference type="Proteomes" id="UP000325788">
    <property type="component" value="Unassembled WGS sequence"/>
</dbReference>
<comment type="caution">
    <text evidence="1">The sequence shown here is derived from an EMBL/GenBank/DDBJ whole genome shotgun (WGS) entry which is preliminary data.</text>
</comment>
<protein>
    <submittedName>
        <fullName evidence="1">Uncharacterized protein</fullName>
    </submittedName>
</protein>
<sequence>MENNLTDARNGLLMLEKQDQNDDFDLLNNDNKLEILDFSLTQSVSIYWPNLALNWIEKNPNIINDALKGTLLMSINKPWAKQDFKQKVKRVLRGNSN</sequence>
<name>A0A5N4WHA0_9GAMM</name>
<evidence type="ECO:0000313" key="2">
    <source>
        <dbReference type="Proteomes" id="UP000325788"/>
    </source>
</evidence>
<accession>A0A5N4WHA0</accession>
<proteinExistence type="predicted"/>
<gene>
    <name evidence="1" type="ORF">F4W09_09550</name>
</gene>
<dbReference type="EMBL" id="VXLD01000005">
    <property type="protein sequence ID" value="KAB1855059.1"/>
    <property type="molecule type" value="Genomic_DNA"/>
</dbReference>
<evidence type="ECO:0000313" key="1">
    <source>
        <dbReference type="EMBL" id="KAB1855059.1"/>
    </source>
</evidence>
<dbReference type="AlphaFoldDB" id="A0A5N4WHA0"/>
<organism evidence="1 2">
    <name type="scientific">Acinetobacter tandoii</name>
    <dbReference type="NCBI Taxonomy" id="202954"/>
    <lineage>
        <taxon>Bacteria</taxon>
        <taxon>Pseudomonadati</taxon>
        <taxon>Pseudomonadota</taxon>
        <taxon>Gammaproteobacteria</taxon>
        <taxon>Moraxellales</taxon>
        <taxon>Moraxellaceae</taxon>
        <taxon>Acinetobacter</taxon>
    </lineage>
</organism>